<dbReference type="RefSeq" id="WP_119932841.1">
    <property type="nucleotide sequence ID" value="NZ_JAAVUN010000019.1"/>
</dbReference>
<dbReference type="PANTHER" id="PTHR42951:SF4">
    <property type="entry name" value="ACYL-COENZYME A THIOESTERASE MBLAC2"/>
    <property type="match status" value="1"/>
</dbReference>
<proteinExistence type="predicted"/>
<evidence type="ECO:0000259" key="1">
    <source>
        <dbReference type="SMART" id="SM00849"/>
    </source>
</evidence>
<evidence type="ECO:0000313" key="2">
    <source>
        <dbReference type="EMBL" id="NKE10236.1"/>
    </source>
</evidence>
<dbReference type="CDD" id="cd16282">
    <property type="entry name" value="metallo-hydrolase-like_MBL-fold"/>
    <property type="match status" value="1"/>
</dbReference>
<name>A0A846U9L6_9MICC</name>
<dbReference type="Gene3D" id="3.60.15.10">
    <property type="entry name" value="Ribonuclease Z/Hydroxyacylglutathione hydrolase-like"/>
    <property type="match status" value="1"/>
</dbReference>
<accession>A0A846U9L6</accession>
<dbReference type="Pfam" id="PF00753">
    <property type="entry name" value="Lactamase_B"/>
    <property type="match status" value="1"/>
</dbReference>
<keyword evidence="3" id="KW-1185">Reference proteome</keyword>
<dbReference type="InterPro" id="IPR036866">
    <property type="entry name" value="RibonucZ/Hydroxyglut_hydro"/>
</dbReference>
<dbReference type="AlphaFoldDB" id="A0A846U9L6"/>
<dbReference type="Proteomes" id="UP000521379">
    <property type="component" value="Unassembled WGS sequence"/>
</dbReference>
<reference evidence="2 3" key="1">
    <citation type="submission" date="2020-02" db="EMBL/GenBank/DDBJ databases">
        <authorList>
            <person name="Sun Q."/>
        </authorList>
    </citation>
    <scope>NUCLEOTIDE SEQUENCE [LARGE SCALE GENOMIC DNA]</scope>
    <source>
        <strain evidence="2 3">YIM 13062</strain>
    </source>
</reference>
<dbReference type="GO" id="GO:0016787">
    <property type="term" value="F:hydrolase activity"/>
    <property type="evidence" value="ECO:0007669"/>
    <property type="project" value="UniProtKB-KW"/>
</dbReference>
<feature type="domain" description="Metallo-beta-lactamase" evidence="1">
    <location>
        <begin position="20"/>
        <end position="213"/>
    </location>
</feature>
<dbReference type="PANTHER" id="PTHR42951">
    <property type="entry name" value="METALLO-BETA-LACTAMASE DOMAIN-CONTAINING"/>
    <property type="match status" value="1"/>
</dbReference>
<dbReference type="SUPFAM" id="SSF56281">
    <property type="entry name" value="Metallo-hydrolase/oxidoreductase"/>
    <property type="match status" value="1"/>
</dbReference>
<organism evidence="2 3">
    <name type="scientific">Kocuria subflava</name>
    <dbReference type="NCBI Taxonomy" id="1736139"/>
    <lineage>
        <taxon>Bacteria</taxon>
        <taxon>Bacillati</taxon>
        <taxon>Actinomycetota</taxon>
        <taxon>Actinomycetes</taxon>
        <taxon>Micrococcales</taxon>
        <taxon>Micrococcaceae</taxon>
        <taxon>Kocuria</taxon>
    </lineage>
</organism>
<dbReference type="EMBL" id="JAAVUN010000019">
    <property type="protein sequence ID" value="NKE10236.1"/>
    <property type="molecule type" value="Genomic_DNA"/>
</dbReference>
<protein>
    <submittedName>
        <fullName evidence="2">MBL fold metallo-hydrolase</fullName>
    </submittedName>
</protein>
<keyword evidence="2" id="KW-0378">Hydrolase</keyword>
<dbReference type="InterPro" id="IPR050855">
    <property type="entry name" value="NDM-1-like"/>
</dbReference>
<evidence type="ECO:0000313" key="3">
    <source>
        <dbReference type="Proteomes" id="UP000521379"/>
    </source>
</evidence>
<sequence>MITINEVGADVHVITTENWRLNSGLVVGAGRALVIDTGAGPRQGRAILEAVRKVTQLPLVVLNTHAHFDHYMGNAVFQRAGATDFWSHRLAAHAIEKYGDYQRSYVGVAEPEMGEGKGLDTKIVVPTRHLPGTGRRPALTRIDLGDRQALVFSLGRGHTDNDVLVGVDDVVFAGDVVEQGADPSFEDSFPHDWVCALEQLADLERYRVVVPGHGLPVDHGDVRGMAATMAAAIERITAMNAQQAEGQNPQPVTASMFRLPYGAGSSRILLDRLTQIAGEAAAPAPSGEQPTG</sequence>
<dbReference type="SMART" id="SM00849">
    <property type="entry name" value="Lactamase_B"/>
    <property type="match status" value="1"/>
</dbReference>
<gene>
    <name evidence="2" type="ORF">GTW58_09890</name>
</gene>
<comment type="caution">
    <text evidence="2">The sequence shown here is derived from an EMBL/GenBank/DDBJ whole genome shotgun (WGS) entry which is preliminary data.</text>
</comment>
<dbReference type="InterPro" id="IPR001279">
    <property type="entry name" value="Metallo-B-lactamas"/>
</dbReference>